<organism evidence="6 7">
    <name type="scientific">Cupriavidus laharis</name>
    <dbReference type="NCBI Taxonomy" id="151654"/>
    <lineage>
        <taxon>Bacteria</taxon>
        <taxon>Pseudomonadati</taxon>
        <taxon>Pseudomonadota</taxon>
        <taxon>Betaproteobacteria</taxon>
        <taxon>Burkholderiales</taxon>
        <taxon>Burkholderiaceae</taxon>
        <taxon>Cupriavidus</taxon>
    </lineage>
</organism>
<dbReference type="InterPro" id="IPR000847">
    <property type="entry name" value="LysR_HTH_N"/>
</dbReference>
<keyword evidence="3" id="KW-0238">DNA-binding</keyword>
<feature type="domain" description="HTH lysR-type" evidence="5">
    <location>
        <begin position="1"/>
        <end position="58"/>
    </location>
</feature>
<sequence>MKHHHLRALVAIADHGSINAAARALCLTQPAITKAMRELEAEAGVPLLARNSWGVTLTSDGQALLARARLIVCEIERAEAELAQRRGINESRLRIGVSPLPGISLLPPAFSRFRQGMPDVSVDFLEFDPPRLQEHLRNGQVDFGLTAMQVLAADPFLQYSELSVYPTSFVVRTGSPLAGATSLADLQEAEWLHQDASDSYPAYLAGLFARHGLPPPRRITRSTSNVLFSTLMLETDAVVPLSLPSVRSPYIASLLTPLTLPENPPDIHVALVLREGAILTRTADYFIHCIRESTGLGIVAEST</sequence>
<comment type="caution">
    <text evidence="6">The sequence shown here is derived from an EMBL/GenBank/DDBJ whole genome shotgun (WGS) entry which is preliminary data.</text>
</comment>
<dbReference type="InterPro" id="IPR005119">
    <property type="entry name" value="LysR_subst-bd"/>
</dbReference>
<dbReference type="PANTHER" id="PTHR30419">
    <property type="entry name" value="HTH-TYPE TRANSCRIPTIONAL REGULATOR YBHD"/>
    <property type="match status" value="1"/>
</dbReference>
<reference evidence="6 7" key="1">
    <citation type="submission" date="2021-08" db="EMBL/GenBank/DDBJ databases">
        <authorList>
            <person name="Peeters C."/>
        </authorList>
    </citation>
    <scope>NUCLEOTIDE SEQUENCE [LARGE SCALE GENOMIC DNA]</scope>
    <source>
        <strain evidence="6 7">LMG 23992</strain>
    </source>
</reference>
<evidence type="ECO:0000313" key="7">
    <source>
        <dbReference type="Proteomes" id="UP000727654"/>
    </source>
</evidence>
<evidence type="ECO:0000256" key="1">
    <source>
        <dbReference type="ARBA" id="ARBA00009437"/>
    </source>
</evidence>
<evidence type="ECO:0000313" key="6">
    <source>
        <dbReference type="EMBL" id="CAG9168950.1"/>
    </source>
</evidence>
<gene>
    <name evidence="6" type="primary">argP</name>
    <name evidence="6" type="ORF">LMG23992_01356</name>
</gene>
<dbReference type="Pfam" id="PF00126">
    <property type="entry name" value="HTH_1"/>
    <property type="match status" value="1"/>
</dbReference>
<dbReference type="PROSITE" id="PS50931">
    <property type="entry name" value="HTH_LYSR"/>
    <property type="match status" value="1"/>
</dbReference>
<dbReference type="InterPro" id="IPR036390">
    <property type="entry name" value="WH_DNA-bd_sf"/>
</dbReference>
<dbReference type="Pfam" id="PF03466">
    <property type="entry name" value="LysR_substrate"/>
    <property type="match status" value="1"/>
</dbReference>
<dbReference type="EMBL" id="CAJZAI010000002">
    <property type="protein sequence ID" value="CAG9168950.1"/>
    <property type="molecule type" value="Genomic_DNA"/>
</dbReference>
<dbReference type="InterPro" id="IPR050950">
    <property type="entry name" value="HTH-type_LysR_regulators"/>
</dbReference>
<evidence type="ECO:0000256" key="3">
    <source>
        <dbReference type="ARBA" id="ARBA00023125"/>
    </source>
</evidence>
<keyword evidence="7" id="KW-1185">Reference proteome</keyword>
<protein>
    <submittedName>
        <fullName evidence="6">HTH-type transcriptional regulator ArgP</fullName>
    </submittedName>
</protein>
<dbReference type="Gene3D" id="3.40.190.10">
    <property type="entry name" value="Periplasmic binding protein-like II"/>
    <property type="match status" value="2"/>
</dbReference>
<keyword evidence="2" id="KW-0805">Transcription regulation</keyword>
<dbReference type="Gene3D" id="1.10.10.10">
    <property type="entry name" value="Winged helix-like DNA-binding domain superfamily/Winged helix DNA-binding domain"/>
    <property type="match status" value="1"/>
</dbReference>
<dbReference type="SUPFAM" id="SSF46785">
    <property type="entry name" value="Winged helix' DNA-binding domain"/>
    <property type="match status" value="1"/>
</dbReference>
<dbReference type="InterPro" id="IPR036388">
    <property type="entry name" value="WH-like_DNA-bd_sf"/>
</dbReference>
<name>A0ABM8WNG0_9BURK</name>
<evidence type="ECO:0000259" key="5">
    <source>
        <dbReference type="PROSITE" id="PS50931"/>
    </source>
</evidence>
<evidence type="ECO:0000256" key="4">
    <source>
        <dbReference type="ARBA" id="ARBA00023163"/>
    </source>
</evidence>
<dbReference type="RefSeq" id="WP_224079000.1">
    <property type="nucleotide sequence ID" value="NZ_CAJZAI010000002.1"/>
</dbReference>
<accession>A0ABM8WNG0</accession>
<dbReference type="Proteomes" id="UP000727654">
    <property type="component" value="Unassembled WGS sequence"/>
</dbReference>
<evidence type="ECO:0000256" key="2">
    <source>
        <dbReference type="ARBA" id="ARBA00023015"/>
    </source>
</evidence>
<keyword evidence="4" id="KW-0804">Transcription</keyword>
<dbReference type="PANTHER" id="PTHR30419:SF30">
    <property type="entry name" value="LYSR FAMILY TRANSCRIPTIONAL REGULATOR"/>
    <property type="match status" value="1"/>
</dbReference>
<proteinExistence type="inferred from homology"/>
<dbReference type="SUPFAM" id="SSF53850">
    <property type="entry name" value="Periplasmic binding protein-like II"/>
    <property type="match status" value="1"/>
</dbReference>
<comment type="similarity">
    <text evidence="1">Belongs to the LysR transcriptional regulatory family.</text>
</comment>
<dbReference type="PRINTS" id="PR00039">
    <property type="entry name" value="HTHLYSR"/>
</dbReference>